<proteinExistence type="predicted"/>
<reference evidence="1 2" key="1">
    <citation type="submission" date="2014-04" db="EMBL/GenBank/DDBJ databases">
        <title>Evolutionary Origins and Diversification of the Mycorrhizal Mutualists.</title>
        <authorList>
            <consortium name="DOE Joint Genome Institute"/>
            <consortium name="Mycorrhizal Genomics Consortium"/>
            <person name="Kohler A."/>
            <person name="Kuo A."/>
            <person name="Nagy L.G."/>
            <person name="Floudas D."/>
            <person name="Copeland A."/>
            <person name="Barry K.W."/>
            <person name="Cichocki N."/>
            <person name="Veneault-Fourrey C."/>
            <person name="LaButti K."/>
            <person name="Lindquist E.A."/>
            <person name="Lipzen A."/>
            <person name="Lundell T."/>
            <person name="Morin E."/>
            <person name="Murat C."/>
            <person name="Riley R."/>
            <person name="Ohm R."/>
            <person name="Sun H."/>
            <person name="Tunlid A."/>
            <person name="Henrissat B."/>
            <person name="Grigoriev I.V."/>
            <person name="Hibbett D.S."/>
            <person name="Martin F."/>
        </authorList>
    </citation>
    <scope>NUCLEOTIDE SEQUENCE [LARGE SCALE GENOMIC DNA]</scope>
    <source>
        <strain evidence="1 2">MD-312</strain>
    </source>
</reference>
<organism evidence="1 2">
    <name type="scientific">Hydnomerulius pinastri MD-312</name>
    <dbReference type="NCBI Taxonomy" id="994086"/>
    <lineage>
        <taxon>Eukaryota</taxon>
        <taxon>Fungi</taxon>
        <taxon>Dikarya</taxon>
        <taxon>Basidiomycota</taxon>
        <taxon>Agaricomycotina</taxon>
        <taxon>Agaricomycetes</taxon>
        <taxon>Agaricomycetidae</taxon>
        <taxon>Boletales</taxon>
        <taxon>Boletales incertae sedis</taxon>
        <taxon>Leucogyrophana</taxon>
    </lineage>
</organism>
<evidence type="ECO:0000313" key="2">
    <source>
        <dbReference type="Proteomes" id="UP000053820"/>
    </source>
</evidence>
<dbReference type="Proteomes" id="UP000053820">
    <property type="component" value="Unassembled WGS sequence"/>
</dbReference>
<sequence>MRDSLLCGSANKLVQYQQSVTDQRLLSWLVAITLWPAKSNKSHIMLKKPDCFRCHWPITTPIIPPSGALRLLSNVRHPDIVAILLPLVVPASSPLMSCHLSNRHRLLEWRLSTMYHSLMASTRPWVEVGGPKSAPAFQPRVAPVMKKTEGRDSHVERWLGKVLKGGVEVYSAQVTDTYTAQECFLIVSLSESYRSICRADKHSGQRSLCLLQALIHSSSIPYTDSETSLTYIWGTTRGVPSKAR</sequence>
<accession>A0A0C9WEI2</accession>
<name>A0A0C9WEI2_9AGAM</name>
<dbReference type="HOGENOM" id="CLU_1138120_0_0_1"/>
<keyword evidence="2" id="KW-1185">Reference proteome</keyword>
<gene>
    <name evidence="1" type="ORF">HYDPIDRAFT_112444</name>
</gene>
<dbReference type="EMBL" id="KN839848">
    <property type="protein sequence ID" value="KIJ63956.1"/>
    <property type="molecule type" value="Genomic_DNA"/>
</dbReference>
<protein>
    <submittedName>
        <fullName evidence="1">Uncharacterized protein</fullName>
    </submittedName>
</protein>
<evidence type="ECO:0000313" key="1">
    <source>
        <dbReference type="EMBL" id="KIJ63956.1"/>
    </source>
</evidence>
<dbReference type="AlphaFoldDB" id="A0A0C9WEI2"/>